<dbReference type="EMBL" id="CP003333">
    <property type="protein sequence ID" value="AFL69727.1"/>
    <property type="molecule type" value="Genomic_DNA"/>
</dbReference>
<feature type="domain" description="N-acetyltransferase" evidence="1">
    <location>
        <begin position="1"/>
        <end position="147"/>
    </location>
</feature>
<dbReference type="GO" id="GO:0016747">
    <property type="term" value="F:acyltransferase activity, transferring groups other than amino-acyl groups"/>
    <property type="evidence" value="ECO:0007669"/>
    <property type="project" value="InterPro"/>
</dbReference>
<protein>
    <submittedName>
        <fullName evidence="2">Sortase-like acyltransferase</fullName>
    </submittedName>
</protein>
<dbReference type="PROSITE" id="PS51186">
    <property type="entry name" value="GNAT"/>
    <property type="match status" value="1"/>
</dbReference>
<dbReference type="eggNOG" id="COG0456">
    <property type="taxonomic scope" value="Bacteria"/>
</dbReference>
<dbReference type="AlphaFoldDB" id="I3Y0K3"/>
<name>I3Y0K3_SULBS</name>
<dbReference type="SUPFAM" id="SSF55729">
    <property type="entry name" value="Acyl-CoA N-acyltransferases (Nat)"/>
    <property type="match status" value="1"/>
</dbReference>
<dbReference type="STRING" id="760154.Sulba_2460"/>
<sequence length="147" mass="17139">MKIVSLKENIVWLENYVALRNQYAKALFSSEMNSDETRDWLNNRDIEVLIAIENDALLGVGILYLNKKGEITLFVKKPNQGIAKLLLEKLQDYANQKNLLELWAWVHDENKASQKFFINNGFIDFSKENKTVNTTTYSGIIYKYRLD</sequence>
<evidence type="ECO:0000313" key="2">
    <source>
        <dbReference type="EMBL" id="AFL69727.1"/>
    </source>
</evidence>
<keyword evidence="2" id="KW-0808">Transferase</keyword>
<reference evidence="2 3" key="1">
    <citation type="submission" date="2012-06" db="EMBL/GenBank/DDBJ databases">
        <title>Complete sequence of Sulfurospirillum barnesii SES-3.</title>
        <authorList>
            <consortium name="US DOE Joint Genome Institute"/>
            <person name="Lucas S."/>
            <person name="Han J."/>
            <person name="Lapidus A."/>
            <person name="Cheng J.-F."/>
            <person name="Goodwin L."/>
            <person name="Pitluck S."/>
            <person name="Peters L."/>
            <person name="Ovchinnikova G."/>
            <person name="Lu M."/>
            <person name="Detter J.C."/>
            <person name="Han C."/>
            <person name="Tapia R."/>
            <person name="Land M."/>
            <person name="Hauser L."/>
            <person name="Kyrpides N."/>
            <person name="Ivanova N."/>
            <person name="Pagani I."/>
            <person name="Stolz J."/>
            <person name="Arkin A."/>
            <person name="Dehal P."/>
            <person name="Oremland R."/>
            <person name="Saltikov C."/>
            <person name="Basu P."/>
            <person name="Hollibaugh J."/>
            <person name="Newman D."/>
            <person name="Stolyar S."/>
            <person name="Hazen T."/>
            <person name="Woyke T."/>
        </authorList>
    </citation>
    <scope>NUCLEOTIDE SEQUENCE [LARGE SCALE GENOMIC DNA]</scope>
    <source>
        <strain evidence="3">ATCC 700032 / DSM 10660 / SES-3</strain>
    </source>
</reference>
<organism evidence="2 3">
    <name type="scientific">Sulfurospirillum barnesii (strain ATCC 700032 / DSM 10660 / SES-3)</name>
    <dbReference type="NCBI Taxonomy" id="760154"/>
    <lineage>
        <taxon>Bacteria</taxon>
        <taxon>Pseudomonadati</taxon>
        <taxon>Campylobacterota</taxon>
        <taxon>Epsilonproteobacteria</taxon>
        <taxon>Campylobacterales</taxon>
        <taxon>Sulfurospirillaceae</taxon>
        <taxon>Sulfurospirillum</taxon>
    </lineage>
</organism>
<dbReference type="PATRIC" id="fig|760154.4.peg.2458"/>
<dbReference type="KEGG" id="sba:Sulba_2460"/>
<dbReference type="CDD" id="cd04301">
    <property type="entry name" value="NAT_SF"/>
    <property type="match status" value="1"/>
</dbReference>
<evidence type="ECO:0000313" key="3">
    <source>
        <dbReference type="Proteomes" id="UP000006176"/>
    </source>
</evidence>
<dbReference type="HOGENOM" id="CLU_1767084_0_0_7"/>
<keyword evidence="3" id="KW-1185">Reference proteome</keyword>
<dbReference type="Proteomes" id="UP000006176">
    <property type="component" value="Chromosome"/>
</dbReference>
<evidence type="ECO:0000259" key="1">
    <source>
        <dbReference type="PROSITE" id="PS51186"/>
    </source>
</evidence>
<dbReference type="Pfam" id="PF00583">
    <property type="entry name" value="Acetyltransf_1"/>
    <property type="match status" value="1"/>
</dbReference>
<proteinExistence type="predicted"/>
<dbReference type="InterPro" id="IPR016181">
    <property type="entry name" value="Acyl_CoA_acyltransferase"/>
</dbReference>
<dbReference type="OrthoDB" id="7205533at2"/>
<gene>
    <name evidence="2" type="ordered locus">Sulba_2460</name>
</gene>
<dbReference type="InterPro" id="IPR000182">
    <property type="entry name" value="GNAT_dom"/>
</dbReference>
<dbReference type="RefSeq" id="WP_014770590.1">
    <property type="nucleotide sequence ID" value="NC_018002.1"/>
</dbReference>
<accession>I3Y0K3</accession>
<keyword evidence="2" id="KW-0012">Acyltransferase</keyword>
<dbReference type="Gene3D" id="3.40.630.30">
    <property type="match status" value="1"/>
</dbReference>